<name>A0A0F9HZN0_9ZZZZ</name>
<organism evidence="1">
    <name type="scientific">marine sediment metagenome</name>
    <dbReference type="NCBI Taxonomy" id="412755"/>
    <lineage>
        <taxon>unclassified sequences</taxon>
        <taxon>metagenomes</taxon>
        <taxon>ecological metagenomes</taxon>
    </lineage>
</organism>
<protein>
    <submittedName>
        <fullName evidence="1">Uncharacterized protein</fullName>
    </submittedName>
</protein>
<sequence length="64" mass="7592">MKILSDEKLNDIEADVWYDTTLTDGDRNHPTKMKLLIRDRQIVTQHKDTLRQVRELLDGLPPQY</sequence>
<evidence type="ECO:0000313" key="1">
    <source>
        <dbReference type="EMBL" id="KKL80597.1"/>
    </source>
</evidence>
<proteinExistence type="predicted"/>
<accession>A0A0F9HZN0</accession>
<dbReference type="AlphaFoldDB" id="A0A0F9HZN0"/>
<feature type="non-terminal residue" evidence="1">
    <location>
        <position position="64"/>
    </location>
</feature>
<reference evidence="1" key="1">
    <citation type="journal article" date="2015" name="Nature">
        <title>Complex archaea that bridge the gap between prokaryotes and eukaryotes.</title>
        <authorList>
            <person name="Spang A."/>
            <person name="Saw J.H."/>
            <person name="Jorgensen S.L."/>
            <person name="Zaremba-Niedzwiedzka K."/>
            <person name="Martijn J."/>
            <person name="Lind A.E."/>
            <person name="van Eijk R."/>
            <person name="Schleper C."/>
            <person name="Guy L."/>
            <person name="Ettema T.J."/>
        </authorList>
    </citation>
    <scope>NUCLEOTIDE SEQUENCE</scope>
</reference>
<comment type="caution">
    <text evidence="1">The sequence shown here is derived from an EMBL/GenBank/DDBJ whole genome shotgun (WGS) entry which is preliminary data.</text>
</comment>
<gene>
    <name evidence="1" type="ORF">LCGC14_2003230</name>
</gene>
<dbReference type="EMBL" id="LAZR01022803">
    <property type="protein sequence ID" value="KKL80597.1"/>
    <property type="molecule type" value="Genomic_DNA"/>
</dbReference>